<keyword evidence="2" id="KW-1185">Reference proteome</keyword>
<dbReference type="EMBL" id="ML145293">
    <property type="protein sequence ID" value="TBU51696.1"/>
    <property type="molecule type" value="Genomic_DNA"/>
</dbReference>
<sequence>MGTLPLTSHPNRRYKQFLSTLTWVALARCRVIRSRRPNDQKYSGSCRILWEGVHVRDFVSLPLFLSYLVLPGSVVS</sequence>
<name>A0A4Q9PGM9_9APHY</name>
<dbReference type="AlphaFoldDB" id="A0A4Q9PGM9"/>
<proteinExistence type="predicted"/>
<dbReference type="Proteomes" id="UP000292082">
    <property type="component" value="Unassembled WGS sequence"/>
</dbReference>
<evidence type="ECO:0000313" key="1">
    <source>
        <dbReference type="EMBL" id="TBU51696.1"/>
    </source>
</evidence>
<gene>
    <name evidence="1" type="ORF">BD310DRAFT_941786</name>
</gene>
<evidence type="ECO:0000313" key="2">
    <source>
        <dbReference type="Proteomes" id="UP000292082"/>
    </source>
</evidence>
<protein>
    <submittedName>
        <fullName evidence="1">Uncharacterized protein</fullName>
    </submittedName>
</protein>
<reference evidence="1 2" key="1">
    <citation type="submission" date="2019-01" db="EMBL/GenBank/DDBJ databases">
        <title>Draft genome sequences of three monokaryotic isolates of the white-rot basidiomycete fungus Dichomitus squalens.</title>
        <authorList>
            <consortium name="DOE Joint Genome Institute"/>
            <person name="Lopez S.C."/>
            <person name="Andreopoulos B."/>
            <person name="Pangilinan J."/>
            <person name="Lipzen A."/>
            <person name="Riley R."/>
            <person name="Ahrendt S."/>
            <person name="Ng V."/>
            <person name="Barry K."/>
            <person name="Daum C."/>
            <person name="Grigoriev I.V."/>
            <person name="Hilden K.S."/>
            <person name="Makela M.R."/>
            <person name="de Vries R.P."/>
        </authorList>
    </citation>
    <scope>NUCLEOTIDE SEQUENCE [LARGE SCALE GENOMIC DNA]</scope>
    <source>
        <strain evidence="1 2">CBS 464.89</strain>
    </source>
</reference>
<organism evidence="1 2">
    <name type="scientific">Dichomitus squalens</name>
    <dbReference type="NCBI Taxonomy" id="114155"/>
    <lineage>
        <taxon>Eukaryota</taxon>
        <taxon>Fungi</taxon>
        <taxon>Dikarya</taxon>
        <taxon>Basidiomycota</taxon>
        <taxon>Agaricomycotina</taxon>
        <taxon>Agaricomycetes</taxon>
        <taxon>Polyporales</taxon>
        <taxon>Polyporaceae</taxon>
        <taxon>Dichomitus</taxon>
    </lineage>
</organism>
<accession>A0A4Q9PGM9</accession>